<evidence type="ECO:0000313" key="2">
    <source>
        <dbReference type="Proteomes" id="UP000265520"/>
    </source>
</evidence>
<keyword evidence="2" id="KW-1185">Reference proteome</keyword>
<dbReference type="EMBL" id="LXQA011341579">
    <property type="protein sequence ID" value="MCI93879.1"/>
    <property type="molecule type" value="Genomic_DNA"/>
</dbReference>
<proteinExistence type="predicted"/>
<dbReference type="AlphaFoldDB" id="A0A392W297"/>
<organism evidence="1 2">
    <name type="scientific">Trifolium medium</name>
    <dbReference type="NCBI Taxonomy" id="97028"/>
    <lineage>
        <taxon>Eukaryota</taxon>
        <taxon>Viridiplantae</taxon>
        <taxon>Streptophyta</taxon>
        <taxon>Embryophyta</taxon>
        <taxon>Tracheophyta</taxon>
        <taxon>Spermatophyta</taxon>
        <taxon>Magnoliopsida</taxon>
        <taxon>eudicotyledons</taxon>
        <taxon>Gunneridae</taxon>
        <taxon>Pentapetalae</taxon>
        <taxon>rosids</taxon>
        <taxon>fabids</taxon>
        <taxon>Fabales</taxon>
        <taxon>Fabaceae</taxon>
        <taxon>Papilionoideae</taxon>
        <taxon>50 kb inversion clade</taxon>
        <taxon>NPAAA clade</taxon>
        <taxon>Hologalegina</taxon>
        <taxon>IRL clade</taxon>
        <taxon>Trifolieae</taxon>
        <taxon>Trifolium</taxon>
    </lineage>
</organism>
<evidence type="ECO:0000313" key="1">
    <source>
        <dbReference type="EMBL" id="MCI93879.1"/>
    </source>
</evidence>
<name>A0A392W297_9FABA</name>
<sequence length="46" mass="5152">EVWSFLCQLRAAQERMAHRASLLESAPGRLGNLRVAQLHPARRAPS</sequence>
<feature type="non-terminal residue" evidence="1">
    <location>
        <position position="1"/>
    </location>
</feature>
<reference evidence="1 2" key="1">
    <citation type="journal article" date="2018" name="Front. Plant Sci.">
        <title>Red Clover (Trifolium pratense) and Zigzag Clover (T. medium) - A Picture of Genomic Similarities and Differences.</title>
        <authorList>
            <person name="Dluhosova J."/>
            <person name="Istvanek J."/>
            <person name="Nedelnik J."/>
            <person name="Repkova J."/>
        </authorList>
    </citation>
    <scope>NUCLEOTIDE SEQUENCE [LARGE SCALE GENOMIC DNA]</scope>
    <source>
        <strain evidence="2">cv. 10/8</strain>
        <tissue evidence="1">Leaf</tissue>
    </source>
</reference>
<dbReference type="Proteomes" id="UP000265520">
    <property type="component" value="Unassembled WGS sequence"/>
</dbReference>
<accession>A0A392W297</accession>
<feature type="non-terminal residue" evidence="1">
    <location>
        <position position="46"/>
    </location>
</feature>
<protein>
    <submittedName>
        <fullName evidence="1">Uncharacterized protein</fullName>
    </submittedName>
</protein>
<comment type="caution">
    <text evidence="1">The sequence shown here is derived from an EMBL/GenBank/DDBJ whole genome shotgun (WGS) entry which is preliminary data.</text>
</comment>